<evidence type="ECO:0000256" key="1">
    <source>
        <dbReference type="SAM" id="Phobius"/>
    </source>
</evidence>
<protein>
    <recommendedName>
        <fullName evidence="4">Acyltransferase 3 domain-containing protein</fullName>
    </recommendedName>
</protein>
<accession>A0A6G1JNI2</accession>
<evidence type="ECO:0000313" key="3">
    <source>
        <dbReference type="Proteomes" id="UP000799291"/>
    </source>
</evidence>
<evidence type="ECO:0008006" key="4">
    <source>
        <dbReference type="Google" id="ProtNLM"/>
    </source>
</evidence>
<proteinExistence type="predicted"/>
<organism evidence="2 3">
    <name type="scientific">Lentithecium fluviatile CBS 122367</name>
    <dbReference type="NCBI Taxonomy" id="1168545"/>
    <lineage>
        <taxon>Eukaryota</taxon>
        <taxon>Fungi</taxon>
        <taxon>Dikarya</taxon>
        <taxon>Ascomycota</taxon>
        <taxon>Pezizomycotina</taxon>
        <taxon>Dothideomycetes</taxon>
        <taxon>Pleosporomycetidae</taxon>
        <taxon>Pleosporales</taxon>
        <taxon>Massarineae</taxon>
        <taxon>Lentitheciaceae</taxon>
        <taxon>Lentithecium</taxon>
    </lineage>
</organism>
<keyword evidence="3" id="KW-1185">Reference proteome</keyword>
<sequence length="53" mass="6131">SPTPMAYSVRIWESIGAVLVLLSMSQFAFIRRLFTFAFPRYLGRISYGVYLTH</sequence>
<keyword evidence="1" id="KW-0812">Transmembrane</keyword>
<evidence type="ECO:0000313" key="2">
    <source>
        <dbReference type="EMBL" id="KAF2691801.1"/>
    </source>
</evidence>
<feature type="non-terminal residue" evidence="2">
    <location>
        <position position="1"/>
    </location>
</feature>
<dbReference type="AlphaFoldDB" id="A0A6G1JNI2"/>
<reference evidence="2" key="1">
    <citation type="journal article" date="2020" name="Stud. Mycol.">
        <title>101 Dothideomycetes genomes: a test case for predicting lifestyles and emergence of pathogens.</title>
        <authorList>
            <person name="Haridas S."/>
            <person name="Albert R."/>
            <person name="Binder M."/>
            <person name="Bloem J."/>
            <person name="Labutti K."/>
            <person name="Salamov A."/>
            <person name="Andreopoulos B."/>
            <person name="Baker S."/>
            <person name="Barry K."/>
            <person name="Bills G."/>
            <person name="Bluhm B."/>
            <person name="Cannon C."/>
            <person name="Castanera R."/>
            <person name="Culley D."/>
            <person name="Daum C."/>
            <person name="Ezra D."/>
            <person name="Gonzalez J."/>
            <person name="Henrissat B."/>
            <person name="Kuo A."/>
            <person name="Liang C."/>
            <person name="Lipzen A."/>
            <person name="Lutzoni F."/>
            <person name="Magnuson J."/>
            <person name="Mondo S."/>
            <person name="Nolan M."/>
            <person name="Ohm R."/>
            <person name="Pangilinan J."/>
            <person name="Park H.-J."/>
            <person name="Ramirez L."/>
            <person name="Alfaro M."/>
            <person name="Sun H."/>
            <person name="Tritt A."/>
            <person name="Yoshinaga Y."/>
            <person name="Zwiers L.-H."/>
            <person name="Turgeon B."/>
            <person name="Goodwin S."/>
            <person name="Spatafora J."/>
            <person name="Crous P."/>
            <person name="Grigoriev I."/>
        </authorList>
    </citation>
    <scope>NUCLEOTIDE SEQUENCE</scope>
    <source>
        <strain evidence="2">CBS 122367</strain>
    </source>
</reference>
<dbReference type="OrthoDB" id="5819582at2759"/>
<gene>
    <name evidence="2" type="ORF">K458DRAFT_265458</name>
</gene>
<dbReference type="EMBL" id="MU005569">
    <property type="protein sequence ID" value="KAF2691801.1"/>
    <property type="molecule type" value="Genomic_DNA"/>
</dbReference>
<name>A0A6G1JNI2_9PLEO</name>
<feature type="transmembrane region" description="Helical" evidence="1">
    <location>
        <begin position="15"/>
        <end position="34"/>
    </location>
</feature>
<keyword evidence="1" id="KW-0472">Membrane</keyword>
<dbReference type="Proteomes" id="UP000799291">
    <property type="component" value="Unassembled WGS sequence"/>
</dbReference>
<keyword evidence="1" id="KW-1133">Transmembrane helix</keyword>
<feature type="non-terminal residue" evidence="2">
    <location>
        <position position="53"/>
    </location>
</feature>